<feature type="compositionally biased region" description="Acidic residues" evidence="1">
    <location>
        <begin position="110"/>
        <end position="119"/>
    </location>
</feature>
<dbReference type="Proteomes" id="UP000319160">
    <property type="component" value="Unassembled WGS sequence"/>
</dbReference>
<reference evidence="3" key="1">
    <citation type="submission" date="2019-06" db="EMBL/GenBank/DDBJ databases">
        <title>Draft genome sequence of the griseofulvin-producing fungus Xylaria cubensis strain G536.</title>
        <authorList>
            <person name="Mead M.E."/>
            <person name="Raja H.A."/>
            <person name="Steenwyk J.L."/>
            <person name="Knowles S.L."/>
            <person name="Oberlies N.H."/>
            <person name="Rokas A."/>
        </authorList>
    </citation>
    <scope>NUCLEOTIDE SEQUENCE [LARGE SCALE GENOMIC DNA]</scope>
    <source>
        <strain evidence="3">G536</strain>
    </source>
</reference>
<dbReference type="STRING" id="2512241.A0A553HU55"/>
<dbReference type="AlphaFoldDB" id="A0A553HU55"/>
<gene>
    <name evidence="2" type="ORF">FHL15_007681</name>
</gene>
<evidence type="ECO:0000256" key="1">
    <source>
        <dbReference type="SAM" id="MobiDB-lite"/>
    </source>
</evidence>
<dbReference type="OrthoDB" id="4778378at2759"/>
<accession>A0A553HU55</accession>
<organism evidence="2 3">
    <name type="scientific">Xylaria flabelliformis</name>
    <dbReference type="NCBI Taxonomy" id="2512241"/>
    <lineage>
        <taxon>Eukaryota</taxon>
        <taxon>Fungi</taxon>
        <taxon>Dikarya</taxon>
        <taxon>Ascomycota</taxon>
        <taxon>Pezizomycotina</taxon>
        <taxon>Sordariomycetes</taxon>
        <taxon>Xylariomycetidae</taxon>
        <taxon>Xylariales</taxon>
        <taxon>Xylariaceae</taxon>
        <taxon>Xylaria</taxon>
    </lineage>
</organism>
<keyword evidence="3" id="KW-1185">Reference proteome</keyword>
<protein>
    <submittedName>
        <fullName evidence="2">Uncharacterized protein</fullName>
    </submittedName>
</protein>
<feature type="region of interest" description="Disordered" evidence="1">
    <location>
        <begin position="95"/>
        <end position="147"/>
    </location>
</feature>
<evidence type="ECO:0000313" key="2">
    <source>
        <dbReference type="EMBL" id="TRX91457.1"/>
    </source>
</evidence>
<dbReference type="EMBL" id="VFLP01000045">
    <property type="protein sequence ID" value="TRX91457.1"/>
    <property type="molecule type" value="Genomic_DNA"/>
</dbReference>
<comment type="caution">
    <text evidence="2">The sequence shown here is derived from an EMBL/GenBank/DDBJ whole genome shotgun (WGS) entry which is preliminary data.</text>
</comment>
<evidence type="ECO:0000313" key="3">
    <source>
        <dbReference type="Proteomes" id="UP000319160"/>
    </source>
</evidence>
<sequence length="147" mass="14509">MTIPEALRQATNNVTELVAANPGKAAAVGVGVAMLTAPMVVAAPILGAIGALQAGIGNVVAGSTFAIVQSAAMGGYGTATVAVAAQGVGGATAAGGLWSMINTNPKSEGNDDPTDEKEECSESERTDQKDDDGAKDDNSHEIGGVKL</sequence>
<proteinExistence type="predicted"/>
<feature type="compositionally biased region" description="Basic and acidic residues" evidence="1">
    <location>
        <begin position="120"/>
        <end position="140"/>
    </location>
</feature>
<name>A0A553HU55_9PEZI</name>